<reference evidence="6 7" key="1">
    <citation type="submission" date="2014-12" db="EMBL/GenBank/DDBJ databases">
        <title>Draft genome sequences of 10 type strains of Lactococcus.</title>
        <authorList>
            <person name="Sun Z."/>
            <person name="Zhong Z."/>
            <person name="Liu W."/>
            <person name="Zhang W."/>
            <person name="Zhang H."/>
        </authorList>
    </citation>
    <scope>NUCLEOTIDE SEQUENCE [LARGE SCALE GENOMIC DNA]</scope>
    <source>
        <strain evidence="6 7">DSM 20686</strain>
    </source>
</reference>
<dbReference type="InterPro" id="IPR035472">
    <property type="entry name" value="RpiR-like_SIS"/>
</dbReference>
<feature type="domain" description="HTH rpiR-type" evidence="4">
    <location>
        <begin position="1"/>
        <end position="75"/>
    </location>
</feature>
<evidence type="ECO:0000256" key="3">
    <source>
        <dbReference type="ARBA" id="ARBA00023163"/>
    </source>
</evidence>
<sequence>MLIKEQLQTYHFSSAEQVTVDFLLAHPEEIQALTIQTLAKKTFTQPSTIVRIAKKLNFRGWKELKLAYLAEWDYLKRHFTKTDANLPFSQTDSIMTVTKKIADLEQSAISDIHSLLEHDSLSAIKRQLVDANNIRIFAQNANLLISKDFALKMNRIGKHVSHSEIKGEALYEAYNLTDQDCAILISYSGENVSLLAINDVLKHANVPTIAITSIGDNQLSRDCTHFLPITTREKLYSKIGNFTTNISIICLLDILYSLVFSEHYDQNLKQLRDKGHAIDKRVINTDIMREND</sequence>
<accession>A0A2A5RY06</accession>
<dbReference type="SUPFAM" id="SSF46689">
    <property type="entry name" value="Homeodomain-like"/>
    <property type="match status" value="1"/>
</dbReference>
<dbReference type="EMBL" id="JXJX01000010">
    <property type="protein sequence ID" value="PCS06126.1"/>
    <property type="molecule type" value="Genomic_DNA"/>
</dbReference>
<organism evidence="6 7">
    <name type="scientific">Pseudolactococcus plantarum</name>
    <dbReference type="NCBI Taxonomy" id="1365"/>
    <lineage>
        <taxon>Bacteria</taxon>
        <taxon>Bacillati</taxon>
        <taxon>Bacillota</taxon>
        <taxon>Bacilli</taxon>
        <taxon>Lactobacillales</taxon>
        <taxon>Streptococcaceae</taxon>
        <taxon>Pseudolactococcus</taxon>
    </lineage>
</organism>
<dbReference type="PANTHER" id="PTHR30514">
    <property type="entry name" value="GLUCOKINASE"/>
    <property type="match status" value="1"/>
</dbReference>
<dbReference type="PROSITE" id="PS51464">
    <property type="entry name" value="SIS"/>
    <property type="match status" value="1"/>
</dbReference>
<dbReference type="InterPro" id="IPR001347">
    <property type="entry name" value="SIS_dom"/>
</dbReference>
<evidence type="ECO:0000256" key="2">
    <source>
        <dbReference type="ARBA" id="ARBA00023125"/>
    </source>
</evidence>
<dbReference type="InterPro" id="IPR000281">
    <property type="entry name" value="HTH_RpiR"/>
</dbReference>
<dbReference type="PANTHER" id="PTHR30514:SF10">
    <property type="entry name" value="MURR_RPIR FAMILY TRANSCRIPTIONAL REGULATOR"/>
    <property type="match status" value="1"/>
</dbReference>
<dbReference type="Pfam" id="PF01418">
    <property type="entry name" value="HTH_6"/>
    <property type="match status" value="1"/>
</dbReference>
<dbReference type="InterPro" id="IPR036388">
    <property type="entry name" value="WH-like_DNA-bd_sf"/>
</dbReference>
<dbReference type="InterPro" id="IPR009057">
    <property type="entry name" value="Homeodomain-like_sf"/>
</dbReference>
<evidence type="ECO:0000259" key="5">
    <source>
        <dbReference type="PROSITE" id="PS51464"/>
    </source>
</evidence>
<dbReference type="OrthoDB" id="3684496at2"/>
<name>A0A2A5RY06_9LACT</name>
<keyword evidence="1" id="KW-0805">Transcription regulation</keyword>
<dbReference type="PROSITE" id="PS51071">
    <property type="entry name" value="HTH_RPIR"/>
    <property type="match status" value="1"/>
</dbReference>
<dbReference type="GO" id="GO:1901135">
    <property type="term" value="P:carbohydrate derivative metabolic process"/>
    <property type="evidence" value="ECO:0007669"/>
    <property type="project" value="InterPro"/>
</dbReference>
<evidence type="ECO:0000259" key="4">
    <source>
        <dbReference type="PROSITE" id="PS51071"/>
    </source>
</evidence>
<dbReference type="Pfam" id="PF01380">
    <property type="entry name" value="SIS"/>
    <property type="match status" value="1"/>
</dbReference>
<gene>
    <name evidence="6" type="ORF">RU87_GL000322</name>
</gene>
<dbReference type="CDD" id="cd05013">
    <property type="entry name" value="SIS_RpiR"/>
    <property type="match status" value="1"/>
</dbReference>
<evidence type="ECO:0008006" key="8">
    <source>
        <dbReference type="Google" id="ProtNLM"/>
    </source>
</evidence>
<dbReference type="RefSeq" id="WP_068163493.1">
    <property type="nucleotide sequence ID" value="NZ_JXJX01000010.1"/>
</dbReference>
<dbReference type="Proteomes" id="UP000242246">
    <property type="component" value="Unassembled WGS sequence"/>
</dbReference>
<dbReference type="STRING" id="1348632.GCA_001591745_01359"/>
<proteinExistence type="predicted"/>
<dbReference type="Gene3D" id="3.40.50.10490">
    <property type="entry name" value="Glucose-6-phosphate isomerase like protein, domain 1"/>
    <property type="match status" value="1"/>
</dbReference>
<dbReference type="InterPro" id="IPR046348">
    <property type="entry name" value="SIS_dom_sf"/>
</dbReference>
<dbReference type="GO" id="GO:0003677">
    <property type="term" value="F:DNA binding"/>
    <property type="evidence" value="ECO:0007669"/>
    <property type="project" value="UniProtKB-KW"/>
</dbReference>
<comment type="caution">
    <text evidence="6">The sequence shown here is derived from an EMBL/GenBank/DDBJ whole genome shotgun (WGS) entry which is preliminary data.</text>
</comment>
<dbReference type="Gene3D" id="1.10.10.10">
    <property type="entry name" value="Winged helix-like DNA-binding domain superfamily/Winged helix DNA-binding domain"/>
    <property type="match status" value="1"/>
</dbReference>
<evidence type="ECO:0000256" key="1">
    <source>
        <dbReference type="ARBA" id="ARBA00023015"/>
    </source>
</evidence>
<keyword evidence="2" id="KW-0238">DNA-binding</keyword>
<feature type="domain" description="SIS" evidence="5">
    <location>
        <begin position="124"/>
        <end position="265"/>
    </location>
</feature>
<dbReference type="GO" id="GO:0097367">
    <property type="term" value="F:carbohydrate derivative binding"/>
    <property type="evidence" value="ECO:0007669"/>
    <property type="project" value="InterPro"/>
</dbReference>
<keyword evidence="3" id="KW-0804">Transcription</keyword>
<keyword evidence="7" id="KW-1185">Reference proteome</keyword>
<evidence type="ECO:0000313" key="6">
    <source>
        <dbReference type="EMBL" id="PCS06126.1"/>
    </source>
</evidence>
<dbReference type="InterPro" id="IPR047640">
    <property type="entry name" value="RpiR-like"/>
</dbReference>
<dbReference type="SUPFAM" id="SSF53697">
    <property type="entry name" value="SIS domain"/>
    <property type="match status" value="1"/>
</dbReference>
<protein>
    <recommendedName>
        <fullName evidence="8">Sugar isomerase</fullName>
    </recommendedName>
</protein>
<dbReference type="GO" id="GO:0003700">
    <property type="term" value="F:DNA-binding transcription factor activity"/>
    <property type="evidence" value="ECO:0007669"/>
    <property type="project" value="InterPro"/>
</dbReference>
<evidence type="ECO:0000313" key="7">
    <source>
        <dbReference type="Proteomes" id="UP000242246"/>
    </source>
</evidence>
<dbReference type="AlphaFoldDB" id="A0A2A5RY06"/>